<sequence>MPFDNRCYVNLPLLQAPYNHFADEDKCLPKIQEAGKQMKEAFSSLSSIINKRPTEEDECDLYGKMLAKKLRKLPEEKRQLFIYEIDGLFIQRCRSLSFPSQHRPERSNTPSSSHSSNYSHSSYVSQSDTNYYSQPLPNLSHCGDNIATIPFIYTAEHCRCNNSQSKYY</sequence>
<protein>
    <recommendedName>
        <fullName evidence="4">BESS domain-containing protein</fullName>
    </recommendedName>
</protein>
<dbReference type="InParanoid" id="A0A5N4B0D3"/>
<accession>A0A5N4B0D3</accession>
<gene>
    <name evidence="2" type="ORF">PPYR_00015</name>
</gene>
<evidence type="ECO:0000313" key="3">
    <source>
        <dbReference type="Proteomes" id="UP000327044"/>
    </source>
</evidence>
<name>A0A5N4B0D3_PHOPY</name>
<dbReference type="AlphaFoldDB" id="A0A5N4B0D3"/>
<evidence type="ECO:0000313" key="2">
    <source>
        <dbReference type="EMBL" id="KAB0803045.1"/>
    </source>
</evidence>
<feature type="region of interest" description="Disordered" evidence="1">
    <location>
        <begin position="99"/>
        <end position="122"/>
    </location>
</feature>
<reference evidence="2 3" key="1">
    <citation type="journal article" date="2018" name="Elife">
        <title>Firefly genomes illuminate parallel origins of bioluminescence in beetles.</title>
        <authorList>
            <person name="Fallon T.R."/>
            <person name="Lower S.E."/>
            <person name="Chang C.H."/>
            <person name="Bessho-Uehara M."/>
            <person name="Martin G.J."/>
            <person name="Bewick A.J."/>
            <person name="Behringer M."/>
            <person name="Debat H.J."/>
            <person name="Wong I."/>
            <person name="Day J.C."/>
            <person name="Suvorov A."/>
            <person name="Silva C.J."/>
            <person name="Stanger-Hall K.F."/>
            <person name="Hall D.W."/>
            <person name="Schmitz R.J."/>
            <person name="Nelson D.R."/>
            <person name="Lewis S.M."/>
            <person name="Shigenobu S."/>
            <person name="Bybee S.M."/>
            <person name="Larracuente A.M."/>
            <person name="Oba Y."/>
            <person name="Weng J.K."/>
        </authorList>
    </citation>
    <scope>NUCLEOTIDE SEQUENCE [LARGE SCALE GENOMIC DNA]</scope>
    <source>
        <strain evidence="2">1611_PpyrPB1</strain>
        <tissue evidence="2">Whole body</tissue>
    </source>
</reference>
<organism evidence="2 3">
    <name type="scientific">Photinus pyralis</name>
    <name type="common">Common eastern firefly</name>
    <name type="synonym">Lampyris pyralis</name>
    <dbReference type="NCBI Taxonomy" id="7054"/>
    <lineage>
        <taxon>Eukaryota</taxon>
        <taxon>Metazoa</taxon>
        <taxon>Ecdysozoa</taxon>
        <taxon>Arthropoda</taxon>
        <taxon>Hexapoda</taxon>
        <taxon>Insecta</taxon>
        <taxon>Pterygota</taxon>
        <taxon>Neoptera</taxon>
        <taxon>Endopterygota</taxon>
        <taxon>Coleoptera</taxon>
        <taxon>Polyphaga</taxon>
        <taxon>Elateriformia</taxon>
        <taxon>Elateroidea</taxon>
        <taxon>Lampyridae</taxon>
        <taxon>Lampyrinae</taxon>
        <taxon>Photinus</taxon>
    </lineage>
</organism>
<evidence type="ECO:0008006" key="4">
    <source>
        <dbReference type="Google" id="ProtNLM"/>
    </source>
</evidence>
<dbReference type="Proteomes" id="UP000327044">
    <property type="component" value="Unassembled WGS sequence"/>
</dbReference>
<comment type="caution">
    <text evidence="2">The sequence shown here is derived from an EMBL/GenBank/DDBJ whole genome shotgun (WGS) entry which is preliminary data.</text>
</comment>
<evidence type="ECO:0000256" key="1">
    <source>
        <dbReference type="SAM" id="MobiDB-lite"/>
    </source>
</evidence>
<dbReference type="EMBL" id="VVIM01000001">
    <property type="protein sequence ID" value="KAB0803045.1"/>
    <property type="molecule type" value="Genomic_DNA"/>
</dbReference>
<keyword evidence="3" id="KW-1185">Reference proteome</keyword>
<proteinExistence type="predicted"/>
<feature type="compositionally biased region" description="Low complexity" evidence="1">
    <location>
        <begin position="107"/>
        <end position="122"/>
    </location>
</feature>